<evidence type="ECO:0000256" key="4">
    <source>
        <dbReference type="SAM" id="Coils"/>
    </source>
</evidence>
<protein>
    <recommendedName>
        <fullName evidence="6">DIRP domain-containing protein</fullName>
    </recommendedName>
</protein>
<evidence type="ECO:0000256" key="5">
    <source>
        <dbReference type="SAM" id="MobiDB-lite"/>
    </source>
</evidence>
<keyword evidence="3" id="KW-0539">Nucleus</keyword>
<dbReference type="SMART" id="SM01135">
    <property type="entry name" value="DIRP"/>
    <property type="match status" value="1"/>
</dbReference>
<comment type="similarity">
    <text evidence="2">Belongs to the lin-9 family.</text>
</comment>
<dbReference type="Proteomes" id="UP001497525">
    <property type="component" value="Unassembled WGS sequence"/>
</dbReference>
<evidence type="ECO:0000259" key="6">
    <source>
        <dbReference type="SMART" id="SM01135"/>
    </source>
</evidence>
<keyword evidence="4" id="KW-0175">Coiled coil</keyword>
<reference evidence="7" key="1">
    <citation type="submission" date="2024-06" db="EMBL/GenBank/DDBJ databases">
        <authorList>
            <person name="Liu X."/>
            <person name="Lenzi L."/>
            <person name="Haldenby T S."/>
            <person name="Uol C."/>
        </authorList>
    </citation>
    <scope>NUCLEOTIDE SEQUENCE</scope>
</reference>
<comment type="subcellular location">
    <subcellularLocation>
        <location evidence="1">Nucleus</location>
    </subcellularLocation>
</comment>
<dbReference type="GO" id="GO:0005654">
    <property type="term" value="C:nucleoplasm"/>
    <property type="evidence" value="ECO:0007669"/>
    <property type="project" value="TreeGrafter"/>
</dbReference>
<dbReference type="AlphaFoldDB" id="A0AAV2TIS3"/>
<dbReference type="GO" id="GO:0003677">
    <property type="term" value="F:DNA binding"/>
    <property type="evidence" value="ECO:0007669"/>
    <property type="project" value="TreeGrafter"/>
</dbReference>
<evidence type="ECO:0000256" key="1">
    <source>
        <dbReference type="ARBA" id="ARBA00004123"/>
    </source>
</evidence>
<evidence type="ECO:0000256" key="3">
    <source>
        <dbReference type="ARBA" id="ARBA00023242"/>
    </source>
</evidence>
<gene>
    <name evidence="7" type="ORF">CDAUBV1_LOCUS11347</name>
</gene>
<organism evidence="7 8">
    <name type="scientific">Calicophoron daubneyi</name>
    <name type="common">Rumen fluke</name>
    <name type="synonym">Paramphistomum daubneyi</name>
    <dbReference type="NCBI Taxonomy" id="300641"/>
    <lineage>
        <taxon>Eukaryota</taxon>
        <taxon>Metazoa</taxon>
        <taxon>Spiralia</taxon>
        <taxon>Lophotrochozoa</taxon>
        <taxon>Platyhelminthes</taxon>
        <taxon>Trematoda</taxon>
        <taxon>Digenea</taxon>
        <taxon>Plagiorchiida</taxon>
        <taxon>Pronocephalata</taxon>
        <taxon>Paramphistomoidea</taxon>
        <taxon>Paramphistomidae</taxon>
        <taxon>Calicophoron</taxon>
    </lineage>
</organism>
<accession>A0AAV2TIS3</accession>
<dbReference type="PANTHER" id="PTHR21689">
    <property type="entry name" value="LIN-9"/>
    <property type="match status" value="1"/>
</dbReference>
<feature type="region of interest" description="Disordered" evidence="5">
    <location>
        <begin position="312"/>
        <end position="332"/>
    </location>
</feature>
<feature type="coiled-coil region" evidence="4">
    <location>
        <begin position="406"/>
        <end position="433"/>
    </location>
</feature>
<dbReference type="EMBL" id="CAXLJL010000378">
    <property type="protein sequence ID" value="CAL5137075.1"/>
    <property type="molecule type" value="Genomic_DNA"/>
</dbReference>
<dbReference type="InterPro" id="IPR033471">
    <property type="entry name" value="DIRP"/>
</dbReference>
<sequence>MADESYQPDFGYVPYECEEQTHPGLGLETSQSSGSIGFVPFVTTSNADSDHGTSDPASKFIRARSVQQRRFYHMLTTPKFCDWLKHEWLYSSTDREIFLGSNDFQLVLREHFPSLKTRKLTRGHWALIRRIIGRPRRFSATFLAEERGSVQGKRRNLHYLQHLILTGSLGPMASEHLDSLLNSLPVTTRIPPRLPAGTKVCVSLYVPVQGLFSGIIQDACPGDSHYAVWIEGLILSNDSTHTSSDTVAEQKVSDFRSFRIVPDEDVYPLPNQSLPQSVPLSAIQYHFKENLVETSEPTFSSEYRTNRSFSSSRLCDNTNLRPDYDNPPLSSSGGPLLSDTNCLNTECPLGPSGPEDMAVEGLLMPNTKPENVGVVGPSADERSSQHLDPKANSSLFISLAKLYKLMDQKRTSVETLKEMNNTAEAKLAENRDSLTVQFQHSYATLILHLDKLNQELKYHMDIVLMHIAALAQDQHMIPINCITDWRRRCEDEAQEMVSRVRMTQRGSMTDDCKLDLVAKLTSLLIHLCNLSDHRIIGQSLACIDDLLKDIRQCLHPNNLKCFELTVEHFIGQIVNAVTAALQSRMQASAYGPPPPPAYPSAEGLSCI</sequence>
<dbReference type="InterPro" id="IPR010561">
    <property type="entry name" value="LIN-9/ALY1"/>
</dbReference>
<dbReference type="GO" id="GO:0017053">
    <property type="term" value="C:transcription repressor complex"/>
    <property type="evidence" value="ECO:0007669"/>
    <property type="project" value="InterPro"/>
</dbReference>
<dbReference type="GO" id="GO:0006351">
    <property type="term" value="P:DNA-templated transcription"/>
    <property type="evidence" value="ECO:0007669"/>
    <property type="project" value="InterPro"/>
</dbReference>
<name>A0AAV2TIS3_CALDB</name>
<evidence type="ECO:0000313" key="8">
    <source>
        <dbReference type="Proteomes" id="UP001497525"/>
    </source>
</evidence>
<comment type="caution">
    <text evidence="7">The sequence shown here is derived from an EMBL/GenBank/DDBJ whole genome shotgun (WGS) entry which is preliminary data.</text>
</comment>
<dbReference type="InterPro" id="IPR045831">
    <property type="entry name" value="LIN9_C"/>
</dbReference>
<proteinExistence type="inferred from homology"/>
<dbReference type="PANTHER" id="PTHR21689:SF2">
    <property type="entry name" value="PROTEIN LIN-9 HOMOLOG"/>
    <property type="match status" value="1"/>
</dbReference>
<evidence type="ECO:0000313" key="7">
    <source>
        <dbReference type="EMBL" id="CAL5137075.1"/>
    </source>
</evidence>
<dbReference type="Pfam" id="PF19438">
    <property type="entry name" value="LIN9_C"/>
    <property type="match status" value="1"/>
</dbReference>
<dbReference type="GO" id="GO:0051726">
    <property type="term" value="P:regulation of cell cycle"/>
    <property type="evidence" value="ECO:0007669"/>
    <property type="project" value="TreeGrafter"/>
</dbReference>
<dbReference type="Pfam" id="PF06584">
    <property type="entry name" value="DIRP"/>
    <property type="match status" value="1"/>
</dbReference>
<feature type="domain" description="DIRP" evidence="6">
    <location>
        <begin position="89"/>
        <end position="206"/>
    </location>
</feature>
<dbReference type="GO" id="GO:0006357">
    <property type="term" value="P:regulation of transcription by RNA polymerase II"/>
    <property type="evidence" value="ECO:0007669"/>
    <property type="project" value="TreeGrafter"/>
</dbReference>
<evidence type="ECO:0000256" key="2">
    <source>
        <dbReference type="ARBA" id="ARBA00006732"/>
    </source>
</evidence>
<feature type="region of interest" description="Disordered" evidence="5">
    <location>
        <begin position="588"/>
        <end position="607"/>
    </location>
</feature>